<evidence type="ECO:0000313" key="3">
    <source>
        <dbReference type="EMBL" id="TFY74486.1"/>
    </source>
</evidence>
<dbReference type="STRING" id="135208.A0A4Y9ZI98"/>
<feature type="region of interest" description="Disordered" evidence="1">
    <location>
        <begin position="172"/>
        <end position="198"/>
    </location>
</feature>
<dbReference type="Proteomes" id="UP000298061">
    <property type="component" value="Unassembled WGS sequence"/>
</dbReference>
<feature type="compositionally biased region" description="Pro residues" evidence="1">
    <location>
        <begin position="49"/>
        <end position="60"/>
    </location>
</feature>
<dbReference type="Pfam" id="PF19050">
    <property type="entry name" value="PhoD_2"/>
    <property type="match status" value="2"/>
</dbReference>
<dbReference type="CDD" id="cd07389">
    <property type="entry name" value="MPP_PhoD"/>
    <property type="match status" value="1"/>
</dbReference>
<gene>
    <name evidence="3" type="ORF">EWM64_g9525</name>
</gene>
<dbReference type="InterPro" id="IPR018946">
    <property type="entry name" value="PhoD-like_MPP"/>
</dbReference>
<keyword evidence="4" id="KW-1185">Reference proteome</keyword>
<feature type="domain" description="PhoD-like phosphatase" evidence="2">
    <location>
        <begin position="273"/>
        <end position="547"/>
    </location>
</feature>
<dbReference type="InterPro" id="IPR043904">
    <property type="entry name" value="PhoD_2-like"/>
</dbReference>
<evidence type="ECO:0000259" key="2">
    <source>
        <dbReference type="Pfam" id="PF19050"/>
    </source>
</evidence>
<accession>A0A4Y9ZI98</accession>
<proteinExistence type="predicted"/>
<sequence>MDSTGWHAQRRAAHANDPRYSAAQRGPDGRYQPVEQVYPLDEGFVGGFKPPPPSSVPPPVPEKDNMGVPSSLRPSRGKRTPSNYTVPPPEVRDDGVSRQTSLSSYSTSQLTQMSAVERSHNLRVARMNPQLQFMCGPLLRYDTVDEEGVWNGAALIVTADAGSTYDPHPMLTYRWDPERPTNLKKSHRNGTKSFDLGPHPADPMAAMYSATGGVFTNGSAVEGPNAQKRQVPGQELWVYVGNGGTFTFWRFLIQIPLSQNEMKIRYTVNNGLELEFVVPARNQNMRLATYSCNGFSAGVNADDFRSPGFASGYDPVWVDLLSKHAEQPFHALVGGGDQIYCDGLTREPELQEWVNDPNAEHKRNFPLTQEILSAIDRFYFNHYCHIFRSGAFARANSSIPMMNMADDHDLIDGFGSYPDDLQRAPVFRTIGSRGYFFFLLFQCFINDELDGTSDERGAHVNRSIIIGATGPYIPSPSHSFLSYLGPTSWMLMLDCRAERELDQVCSPEEYRKVFARLHSLPPHVEHLIVQLGIPIAYPRMVFLETMLGSKFNPLTAIGRAGSLGLKGFVNKFNADAELLDDLAERNWLIEQLQLFAQSRRIRVSFLSGDVHCAAVGILKTLPVKKAGDIPPSIDHRYMINVVTSAIVNTPPPNGVLKLVSSLSTKTHRTMHYADTDETMMPIFVKEPDGSPAKSKFIMGRRNWCSVILEPSSGDLLFDIRVEKMKGYGETFGYIARAPAPRWNPMPAGPPVPH</sequence>
<evidence type="ECO:0000313" key="4">
    <source>
        <dbReference type="Proteomes" id="UP000298061"/>
    </source>
</evidence>
<dbReference type="GO" id="GO:0016020">
    <property type="term" value="C:membrane"/>
    <property type="evidence" value="ECO:0007669"/>
    <property type="project" value="TreeGrafter"/>
</dbReference>
<name>A0A4Y9ZI98_9AGAM</name>
<comment type="caution">
    <text evidence="3">The sequence shown here is derived from an EMBL/GenBank/DDBJ whole genome shotgun (WGS) entry which is preliminary data.</text>
</comment>
<dbReference type="OrthoDB" id="2419400at2759"/>
<dbReference type="PANTHER" id="PTHR46689:SF1">
    <property type="entry name" value="PHOD-LIKE PHOSPHATASE DOMAIN-CONTAINING PROTEIN"/>
    <property type="match status" value="1"/>
</dbReference>
<feature type="domain" description="PhoD-like phosphatase" evidence="2">
    <location>
        <begin position="584"/>
        <end position="707"/>
    </location>
</feature>
<dbReference type="EMBL" id="SFCI01002052">
    <property type="protein sequence ID" value="TFY74486.1"/>
    <property type="molecule type" value="Genomic_DNA"/>
</dbReference>
<feature type="compositionally biased region" description="Low complexity" evidence="1">
    <location>
        <begin position="97"/>
        <end position="114"/>
    </location>
</feature>
<dbReference type="Gene3D" id="3.60.21.70">
    <property type="entry name" value="PhoD-like phosphatase"/>
    <property type="match status" value="1"/>
</dbReference>
<feature type="region of interest" description="Disordered" evidence="1">
    <location>
        <begin position="1"/>
        <end position="114"/>
    </location>
</feature>
<dbReference type="PANTHER" id="PTHR46689">
    <property type="entry name" value="MEMBRANE PROTEIN, PUTATIVE-RELATED"/>
    <property type="match status" value="1"/>
</dbReference>
<organism evidence="3 4">
    <name type="scientific">Hericium alpestre</name>
    <dbReference type="NCBI Taxonomy" id="135208"/>
    <lineage>
        <taxon>Eukaryota</taxon>
        <taxon>Fungi</taxon>
        <taxon>Dikarya</taxon>
        <taxon>Basidiomycota</taxon>
        <taxon>Agaricomycotina</taxon>
        <taxon>Agaricomycetes</taxon>
        <taxon>Russulales</taxon>
        <taxon>Hericiaceae</taxon>
        <taxon>Hericium</taxon>
    </lineage>
</organism>
<evidence type="ECO:0000256" key="1">
    <source>
        <dbReference type="SAM" id="MobiDB-lite"/>
    </source>
</evidence>
<reference evidence="3 4" key="1">
    <citation type="submission" date="2019-02" db="EMBL/GenBank/DDBJ databases">
        <title>Genome sequencing of the rare red list fungi Hericium alpestre (H. flagellum).</title>
        <authorList>
            <person name="Buettner E."/>
            <person name="Kellner H."/>
        </authorList>
    </citation>
    <scope>NUCLEOTIDE SEQUENCE [LARGE SCALE GENOMIC DNA]</scope>
    <source>
        <strain evidence="3 4">DSM 108284</strain>
    </source>
</reference>
<dbReference type="InterPro" id="IPR038607">
    <property type="entry name" value="PhoD-like_sf"/>
</dbReference>
<dbReference type="AlphaFoldDB" id="A0A4Y9ZI98"/>
<protein>
    <recommendedName>
        <fullName evidence="2">PhoD-like phosphatase domain-containing protein</fullName>
    </recommendedName>
</protein>